<dbReference type="InterPro" id="IPR011333">
    <property type="entry name" value="SKP1/BTB/POZ_sf"/>
</dbReference>
<accession>A0A9P0AG12</accession>
<evidence type="ECO:0000256" key="3">
    <source>
        <dbReference type="ARBA" id="ARBA00022782"/>
    </source>
</evidence>
<dbReference type="GO" id="GO:0045476">
    <property type="term" value="P:nurse cell apoptotic process"/>
    <property type="evidence" value="ECO:0007669"/>
    <property type="project" value="UniProtKB-ARBA"/>
</dbReference>
<evidence type="ECO:0000256" key="6">
    <source>
        <dbReference type="ARBA" id="ARBA00023163"/>
    </source>
</evidence>
<dbReference type="GO" id="GO:0007526">
    <property type="term" value="P:larval somatic muscle development"/>
    <property type="evidence" value="ECO:0007669"/>
    <property type="project" value="UniProtKB-ARBA"/>
</dbReference>
<dbReference type="SUPFAM" id="SSF54695">
    <property type="entry name" value="POZ domain"/>
    <property type="match status" value="1"/>
</dbReference>
<proteinExistence type="predicted"/>
<dbReference type="AlphaFoldDB" id="A0A9P0AG12"/>
<keyword evidence="6" id="KW-0804">Transcription</keyword>
<evidence type="ECO:0000256" key="7">
    <source>
        <dbReference type="ARBA" id="ARBA00023242"/>
    </source>
</evidence>
<dbReference type="Proteomes" id="UP001152759">
    <property type="component" value="Chromosome 5"/>
</dbReference>
<feature type="compositionally biased region" description="Basic and acidic residues" evidence="9">
    <location>
        <begin position="141"/>
        <end position="151"/>
    </location>
</feature>
<dbReference type="PANTHER" id="PTHR23110:SF111">
    <property type="entry name" value="LONGITUDINALS LACKING PROTEIN, ISOFORMS F_I_K_T"/>
    <property type="match status" value="1"/>
</dbReference>
<keyword evidence="2" id="KW-0217">Developmental protein</keyword>
<organism evidence="11 12">
    <name type="scientific">Bemisia tabaci</name>
    <name type="common">Sweetpotato whitefly</name>
    <name type="synonym">Aleurodes tabaci</name>
    <dbReference type="NCBI Taxonomy" id="7038"/>
    <lineage>
        <taxon>Eukaryota</taxon>
        <taxon>Metazoa</taxon>
        <taxon>Ecdysozoa</taxon>
        <taxon>Arthropoda</taxon>
        <taxon>Hexapoda</taxon>
        <taxon>Insecta</taxon>
        <taxon>Pterygota</taxon>
        <taxon>Neoptera</taxon>
        <taxon>Paraneoptera</taxon>
        <taxon>Hemiptera</taxon>
        <taxon>Sternorrhyncha</taxon>
        <taxon>Aleyrodoidea</taxon>
        <taxon>Aleyrodidae</taxon>
        <taxon>Aleyrodinae</taxon>
        <taxon>Bemisia</taxon>
    </lineage>
</organism>
<dbReference type="EMBL" id="OU963866">
    <property type="protein sequence ID" value="CAH0389755.1"/>
    <property type="molecule type" value="Genomic_DNA"/>
</dbReference>
<dbReference type="GO" id="GO:0006357">
    <property type="term" value="P:regulation of transcription by RNA polymerase II"/>
    <property type="evidence" value="ECO:0007669"/>
    <property type="project" value="TreeGrafter"/>
</dbReference>
<dbReference type="GO" id="GO:0016199">
    <property type="term" value="P:axon midline choice point recognition"/>
    <property type="evidence" value="ECO:0007669"/>
    <property type="project" value="UniProtKB-ARBA"/>
</dbReference>
<dbReference type="GO" id="GO:0007464">
    <property type="term" value="P:R3/R4 cell fate commitment"/>
    <property type="evidence" value="ECO:0007669"/>
    <property type="project" value="UniProtKB-ARBA"/>
</dbReference>
<comment type="subcellular location">
    <subcellularLocation>
        <location evidence="1">Nucleus</location>
    </subcellularLocation>
</comment>
<dbReference type="GO" id="GO:0005634">
    <property type="term" value="C:nucleus"/>
    <property type="evidence" value="ECO:0007669"/>
    <property type="project" value="UniProtKB-SubCell"/>
</dbReference>
<keyword evidence="5" id="KW-0805">Transcription regulation</keyword>
<feature type="compositionally biased region" description="Polar residues" evidence="9">
    <location>
        <begin position="153"/>
        <end position="163"/>
    </location>
</feature>
<keyword evidence="12" id="KW-1185">Reference proteome</keyword>
<dbReference type="InterPro" id="IPR000210">
    <property type="entry name" value="BTB/POZ_dom"/>
</dbReference>
<evidence type="ECO:0000256" key="5">
    <source>
        <dbReference type="ARBA" id="ARBA00023015"/>
    </source>
</evidence>
<dbReference type="CDD" id="cd18315">
    <property type="entry name" value="BTB_POZ_BAB-like"/>
    <property type="match status" value="1"/>
</dbReference>
<evidence type="ECO:0000256" key="8">
    <source>
        <dbReference type="ARBA" id="ARBA00037382"/>
    </source>
</evidence>
<sequence>MQMMGTQQFSLRWNNYLRHITGAFDSLRTDSDLVDVTLSCEGKKIKAHKMLLSACSSYFKDLFKDNPCQHPVIIFRNVKFDDLDALVNFMYQGEVNVLQDQLASFLTTAELLEVQGLTDGGNNPEEEEEPETEQPPPPPVQHREFRPEKRRSVPQSNNQTMSPVSFIPINKRPESPPQKRRKFVSSTSSVQSGDKDLESRRPMQQQQHPSPDPVEVIPVVPNVKVEKPDYYDGDQGGGDYSDNLHTSNSNQELPEMLEHGQIESKQEAVDIYEDSDSSHVEGLSDLNQILNKPGTSVESVSQESLHGKNNVSIAFPLPVN</sequence>
<dbReference type="GO" id="GO:0008406">
    <property type="term" value="P:gonad development"/>
    <property type="evidence" value="ECO:0007669"/>
    <property type="project" value="UniProtKB-ARBA"/>
</dbReference>
<keyword evidence="7" id="KW-0539">Nucleus</keyword>
<evidence type="ECO:0000313" key="11">
    <source>
        <dbReference type="EMBL" id="CAH0389755.1"/>
    </source>
</evidence>
<feature type="region of interest" description="Disordered" evidence="9">
    <location>
        <begin position="116"/>
        <end position="249"/>
    </location>
</feature>
<evidence type="ECO:0000256" key="9">
    <source>
        <dbReference type="SAM" id="MobiDB-lite"/>
    </source>
</evidence>
<dbReference type="PROSITE" id="PS50097">
    <property type="entry name" value="BTB"/>
    <property type="match status" value="1"/>
</dbReference>
<dbReference type="GO" id="GO:0045467">
    <property type="term" value="P:R7 cell development"/>
    <property type="evidence" value="ECO:0007669"/>
    <property type="project" value="UniProtKB-ARBA"/>
</dbReference>
<dbReference type="PANTHER" id="PTHR23110">
    <property type="entry name" value="BTB DOMAIN TRANSCRIPTION FACTOR"/>
    <property type="match status" value="1"/>
</dbReference>
<gene>
    <name evidence="11" type="ORF">BEMITA_LOCUS8550</name>
</gene>
<evidence type="ECO:0000256" key="4">
    <source>
        <dbReference type="ARBA" id="ARBA00022902"/>
    </source>
</evidence>
<evidence type="ECO:0000256" key="2">
    <source>
        <dbReference type="ARBA" id="ARBA00022473"/>
    </source>
</evidence>
<protein>
    <recommendedName>
        <fullName evidence="10">BTB domain-containing protein</fullName>
    </recommendedName>
</protein>
<dbReference type="GO" id="GO:0048813">
    <property type="term" value="P:dendrite morphogenesis"/>
    <property type="evidence" value="ECO:0007669"/>
    <property type="project" value="UniProtKB-ARBA"/>
</dbReference>
<dbReference type="GO" id="GO:0035167">
    <property type="term" value="P:larval lymph gland hemopoiesis"/>
    <property type="evidence" value="ECO:0007669"/>
    <property type="project" value="UniProtKB-ARBA"/>
</dbReference>
<dbReference type="Gene3D" id="3.30.710.10">
    <property type="entry name" value="Potassium Channel Kv1.1, Chain A"/>
    <property type="match status" value="1"/>
</dbReference>
<dbReference type="Pfam" id="PF00651">
    <property type="entry name" value="BTB"/>
    <property type="match status" value="1"/>
</dbReference>
<name>A0A9P0AG12_BEMTA</name>
<comment type="function">
    <text evidence="8">Putative transcription factor required for axon growth and guidance in the central and peripheral nervous systems. Repels CNS axons away from the midline by promoting the expression of the midline repellent sli and its receptor robo.</text>
</comment>
<feature type="domain" description="BTB" evidence="10">
    <location>
        <begin position="34"/>
        <end position="99"/>
    </location>
</feature>
<reference evidence="11" key="1">
    <citation type="submission" date="2021-12" db="EMBL/GenBank/DDBJ databases">
        <authorList>
            <person name="King R."/>
        </authorList>
    </citation>
    <scope>NUCLEOTIDE SEQUENCE</scope>
</reference>
<feature type="compositionally biased region" description="Low complexity" evidence="9">
    <location>
        <begin position="213"/>
        <end position="223"/>
    </location>
</feature>
<evidence type="ECO:0000256" key="1">
    <source>
        <dbReference type="ARBA" id="ARBA00004123"/>
    </source>
</evidence>
<keyword evidence="4" id="KW-0524">Neurogenesis</keyword>
<dbReference type="InterPro" id="IPR051095">
    <property type="entry name" value="Dros_DevTransReg"/>
</dbReference>
<evidence type="ECO:0000259" key="10">
    <source>
        <dbReference type="PROSITE" id="PS50097"/>
    </source>
</evidence>
<evidence type="ECO:0000313" key="12">
    <source>
        <dbReference type="Proteomes" id="UP001152759"/>
    </source>
</evidence>
<dbReference type="SMART" id="SM00225">
    <property type="entry name" value="BTB"/>
    <property type="match status" value="1"/>
</dbReference>
<keyword evidence="3" id="KW-0221">Differentiation</keyword>